<feature type="compositionally biased region" description="Low complexity" evidence="8">
    <location>
        <begin position="1720"/>
        <end position="1735"/>
    </location>
</feature>
<dbReference type="PRINTS" id="PR00205">
    <property type="entry name" value="CADHERIN"/>
</dbReference>
<feature type="compositionally biased region" description="Low complexity" evidence="8">
    <location>
        <begin position="1750"/>
        <end position="1761"/>
    </location>
</feature>
<keyword evidence="5 9" id="KW-1133">Transmembrane helix</keyword>
<organism evidence="11 12">
    <name type="scientific">Globodera rostochiensis</name>
    <name type="common">Golden nematode worm</name>
    <name type="synonym">Heterodera rostochiensis</name>
    <dbReference type="NCBI Taxonomy" id="31243"/>
    <lineage>
        <taxon>Eukaryota</taxon>
        <taxon>Metazoa</taxon>
        <taxon>Ecdysozoa</taxon>
        <taxon>Nematoda</taxon>
        <taxon>Chromadorea</taxon>
        <taxon>Rhabditida</taxon>
        <taxon>Tylenchina</taxon>
        <taxon>Tylenchomorpha</taxon>
        <taxon>Tylenchoidea</taxon>
        <taxon>Heteroderidae</taxon>
        <taxon>Heteroderinae</taxon>
        <taxon>Globodera</taxon>
    </lineage>
</organism>
<feature type="compositionally biased region" description="Polar residues" evidence="8">
    <location>
        <begin position="1097"/>
        <end position="1108"/>
    </location>
</feature>
<accession>A0A914I3I7</accession>
<dbReference type="GO" id="GO:0005509">
    <property type="term" value="F:calcium ion binding"/>
    <property type="evidence" value="ECO:0007669"/>
    <property type="project" value="UniProtKB-UniRule"/>
</dbReference>
<dbReference type="WBParaSite" id="Gr19_v10_g7170.t1">
    <property type="protein sequence ID" value="Gr19_v10_g7170.t1"/>
    <property type="gene ID" value="Gr19_v10_g7170"/>
</dbReference>
<keyword evidence="2 9" id="KW-0812">Transmembrane</keyword>
<feature type="region of interest" description="Disordered" evidence="8">
    <location>
        <begin position="793"/>
        <end position="827"/>
    </location>
</feature>
<keyword evidence="4 7" id="KW-0106">Calcium</keyword>
<keyword evidence="3" id="KW-0677">Repeat</keyword>
<feature type="domain" description="Cadherin" evidence="10">
    <location>
        <begin position="114"/>
        <end position="237"/>
    </location>
</feature>
<dbReference type="CDD" id="cd11304">
    <property type="entry name" value="Cadherin_repeat"/>
    <property type="match status" value="6"/>
</dbReference>
<comment type="subcellular location">
    <subcellularLocation>
        <location evidence="1">Membrane</location>
    </subcellularLocation>
</comment>
<feature type="region of interest" description="Disordered" evidence="8">
    <location>
        <begin position="333"/>
        <end position="360"/>
    </location>
</feature>
<feature type="domain" description="Cadherin" evidence="10">
    <location>
        <begin position="949"/>
        <end position="1088"/>
    </location>
</feature>
<dbReference type="PROSITE" id="PS50268">
    <property type="entry name" value="CADHERIN_2"/>
    <property type="match status" value="7"/>
</dbReference>
<dbReference type="GO" id="GO:0007156">
    <property type="term" value="P:homophilic cell adhesion via plasma membrane adhesion molecules"/>
    <property type="evidence" value="ECO:0007669"/>
    <property type="project" value="InterPro"/>
</dbReference>
<name>A0A914I3I7_GLORO</name>
<feature type="domain" description="Cadherin" evidence="10">
    <location>
        <begin position="1140"/>
        <end position="1243"/>
    </location>
</feature>
<dbReference type="InterPro" id="IPR015919">
    <property type="entry name" value="Cadherin-like_sf"/>
</dbReference>
<evidence type="ECO:0000256" key="2">
    <source>
        <dbReference type="ARBA" id="ARBA00022692"/>
    </source>
</evidence>
<evidence type="ECO:0000256" key="6">
    <source>
        <dbReference type="ARBA" id="ARBA00023136"/>
    </source>
</evidence>
<dbReference type="InterPro" id="IPR002126">
    <property type="entry name" value="Cadherin-like_dom"/>
</dbReference>
<evidence type="ECO:0000256" key="5">
    <source>
        <dbReference type="ARBA" id="ARBA00022989"/>
    </source>
</evidence>
<evidence type="ECO:0000259" key="10">
    <source>
        <dbReference type="PROSITE" id="PS50268"/>
    </source>
</evidence>
<dbReference type="PANTHER" id="PTHR24026:SF133">
    <property type="entry name" value="CADHERIN-RELATED FAMILY MEMBER 2"/>
    <property type="match status" value="1"/>
</dbReference>
<evidence type="ECO:0000256" key="1">
    <source>
        <dbReference type="ARBA" id="ARBA00004370"/>
    </source>
</evidence>
<evidence type="ECO:0000313" key="11">
    <source>
        <dbReference type="Proteomes" id="UP000887572"/>
    </source>
</evidence>
<evidence type="ECO:0000313" key="12">
    <source>
        <dbReference type="WBParaSite" id="Gr19_v10_g7170.t1"/>
    </source>
</evidence>
<sequence length="1797" mass="192091">MAETRKWRRFHRPTTTACPPHRHPSYSSCSMLLFISFFLFCMPTGHWAQQLQPLATQFFQPIIALKSSGQQQQQLSSLAPMFNNGGQTTRISRYDPTLKANSSDGYLLASAGHGTFVRTGPASNAPPLQILVEDRDLMPGMPSAVYHYILTGYGAERFAVDQHGNLYLNVDELDTDATGTPTFVLHVMAKEVDTTPQRSSTPISLTVHVFDDDDDNDEREQEQNVQQLTSGLTLPQTIYMANVSASGGAGERVIAQVKAREGESSNPVFYRIVEVSDGAVQSFRYDQASHELRANGPLYPGHRYRVVIEARDTQGLVGHAVVLVQALPDVPSQTLSAPRPSDLAPPPIAPITSADHHQPQQQIASAFIPPASPPAQSSLHVPDQMARIPSPAAGGFWQSNKNANNNAAQTSKPFWRVDPTTPAPSSSPNPMLIPFVTTPAVNAVPNHATEQNMLVELSEAAPIGSLVTTLGNEYSEGKVYFVLLEEGNAEGKFGMDDERTGTVTTKGTLDREQTAHYTLRIEARSRLPINYQLLYVTILRVDVLDVNDNAPQFVGNPPIVLSVQLDKSLLNSSQSLLSQMNLLLGRVEVSDPDQGTNGKVTLSVMPPLDRFFSINANGEVRVNGALSSAHLGEHQLTLRAVDHGEPPLESRTVVIVRVDGHFVSSVRETLLHGRPPPLGQPVAAAAAAATASTNFGHTSASSDESRPIVSNSASVPSSSSDYESGGGEPNAKLLPLSSTLLMPNGAPFTRVDPRLNGALMLAVSSTARSPLSLANLGANIATALNVGKNAKLVSTSSPIPPTSSSSSPAGISTSASPSSASSEELSTQRLAPVFDSAELKVFVEENEGQMELTRLHAHFPDGGPGPITYTLQSGDQSTFSVDPISGKVLLLRALDAESEPGQLPPVHRLKVGTAEQQKTDQFVTEPGLAHSCEMTIHVVDINDWIPNFAQEKYEFKIAESATSGTIVGQVVAFDQDLTAPNNKIRYELLEQQQTVAERRRQRNPFQIDTESGQIVVSDAEQLAHLAGQTVHLVAKAVDGGLEGTEQNGTAQVEIVVTEEMARSTMTTTMATTTKFMDEDDEALPPPAAASSLAPSMKSRTTGSASETTAPIRPVQPPPLPPAAAIAAAAAVQTAPQIQFVAHMFNATVAEGKRPPVLIQTLEVHNKPRDTRFTICAIREGNVKGAFSVTPNSRGDCEVRTQMQLDRESVANYRMNVSIQNGVQTDSAIVAVSVLDINDNKPKFVDATTASSSFAASTFDTSFAVLPLETEANAQFFSLTARDADTADSGNGAVTYALVDDQQMPSATVADGSDATFFGIDATTGKMFVRKKASEIAQLTRKDYFRVTASACDNPSDEATNKRLCSRVTVTISLLTEQHKFILLFAGVAAEQIRHNEKEIAKSLQHFTDPCPEAKILQIVDQQQNDEDGGHMLTSAVMYAEKRQEQKLCQTQEFQKLFTEPAKQQLVGQMREWGGELLDVFGGGVEDGRTARSGGGGGDGASTAEGIVALLLPIDWSVTSSTMLIIIALSVALVALVGLCALFAFRARHHQHMRRRAQQMRRRRGFSAGGGLLTVSNMKGAVDGGGLFSGIPSYGAGSNSNNNVYLPNMPLAAVSGGGGIPSHHCPFERGNKIYESQLLELPIGDDEYNNNNHNSARANPSFVVAPGAVNGTRCIGARNGGGGGGAAGLINGHDNFAGGCARGGGAAAGKKMFRSNASGGSPPHRQSQHSPPQISSNLQHGLRRKPNAAGTTTSVPTTTTTSDCFQRYYSPPQAATNHEGDFSVDESFYAANGQRCIY</sequence>
<dbReference type="PROSITE" id="PS00232">
    <property type="entry name" value="CADHERIN_1"/>
    <property type="match status" value="2"/>
</dbReference>
<keyword evidence="6 9" id="KW-0472">Membrane</keyword>
<dbReference type="Pfam" id="PF00028">
    <property type="entry name" value="Cadherin"/>
    <property type="match status" value="2"/>
</dbReference>
<keyword evidence="11" id="KW-1185">Reference proteome</keyword>
<proteinExistence type="predicted"/>
<dbReference type="PANTHER" id="PTHR24026">
    <property type="entry name" value="FAT ATYPICAL CADHERIN-RELATED"/>
    <property type="match status" value="1"/>
</dbReference>
<dbReference type="InterPro" id="IPR020894">
    <property type="entry name" value="Cadherin_CS"/>
</dbReference>
<feature type="compositionally biased region" description="Low complexity" evidence="8">
    <location>
        <begin position="710"/>
        <end position="723"/>
    </location>
</feature>
<feature type="region of interest" description="Disordered" evidence="8">
    <location>
        <begin position="1076"/>
        <end position="1115"/>
    </location>
</feature>
<dbReference type="Gene3D" id="2.60.40.60">
    <property type="entry name" value="Cadherins"/>
    <property type="match status" value="7"/>
</dbReference>
<feature type="region of interest" description="Disordered" evidence="8">
    <location>
        <begin position="695"/>
        <end position="731"/>
    </location>
</feature>
<evidence type="ECO:0000256" key="7">
    <source>
        <dbReference type="PROSITE-ProRule" id="PRU00043"/>
    </source>
</evidence>
<feature type="compositionally biased region" description="Low complexity" evidence="8">
    <location>
        <begin position="794"/>
        <end position="822"/>
    </location>
</feature>
<reference evidence="12" key="1">
    <citation type="submission" date="2022-11" db="UniProtKB">
        <authorList>
            <consortium name="WormBaseParasite"/>
        </authorList>
    </citation>
    <scope>IDENTIFICATION</scope>
</reference>
<feature type="domain" description="Cadherin" evidence="10">
    <location>
        <begin position="1278"/>
        <end position="1384"/>
    </location>
</feature>
<protein>
    <submittedName>
        <fullName evidence="12">Cadherin domain-containing protein</fullName>
    </submittedName>
</protein>
<evidence type="ECO:0000256" key="8">
    <source>
        <dbReference type="SAM" id="MobiDB-lite"/>
    </source>
</evidence>
<feature type="transmembrane region" description="Helical" evidence="9">
    <location>
        <begin position="1522"/>
        <end position="1544"/>
    </location>
</feature>
<evidence type="ECO:0000256" key="9">
    <source>
        <dbReference type="SAM" id="Phobius"/>
    </source>
</evidence>
<dbReference type="SUPFAM" id="SSF49313">
    <property type="entry name" value="Cadherin-like"/>
    <property type="match status" value="6"/>
</dbReference>
<dbReference type="GO" id="GO:0005886">
    <property type="term" value="C:plasma membrane"/>
    <property type="evidence" value="ECO:0007669"/>
    <property type="project" value="InterPro"/>
</dbReference>
<feature type="region of interest" description="Disordered" evidence="8">
    <location>
        <begin position="1710"/>
        <end position="1764"/>
    </location>
</feature>
<dbReference type="Proteomes" id="UP000887572">
    <property type="component" value="Unplaced"/>
</dbReference>
<evidence type="ECO:0000256" key="4">
    <source>
        <dbReference type="ARBA" id="ARBA00022837"/>
    </source>
</evidence>
<evidence type="ECO:0000256" key="3">
    <source>
        <dbReference type="ARBA" id="ARBA00022737"/>
    </source>
</evidence>
<feature type="domain" description="Cadherin" evidence="10">
    <location>
        <begin position="835"/>
        <end position="948"/>
    </location>
</feature>
<feature type="domain" description="Cadherin" evidence="10">
    <location>
        <begin position="584"/>
        <end position="678"/>
    </location>
</feature>
<feature type="domain" description="Cadherin" evidence="10">
    <location>
        <begin position="449"/>
        <end position="553"/>
    </location>
</feature>
<dbReference type="SMART" id="SM00112">
    <property type="entry name" value="CA"/>
    <property type="match status" value="7"/>
</dbReference>